<evidence type="ECO:0000313" key="3">
    <source>
        <dbReference type="WBParaSite" id="Gr19_v10_g8767.t1"/>
    </source>
</evidence>
<dbReference type="Pfam" id="PF11788">
    <property type="entry name" value="MRP-L46"/>
    <property type="match status" value="1"/>
</dbReference>
<dbReference type="GO" id="GO:0003735">
    <property type="term" value="F:structural constituent of ribosome"/>
    <property type="evidence" value="ECO:0007669"/>
    <property type="project" value="InterPro"/>
</dbReference>
<reference evidence="3" key="1">
    <citation type="submission" date="2022-11" db="UniProtKB">
        <authorList>
            <consortium name="WormBaseParasite"/>
        </authorList>
    </citation>
    <scope>IDENTIFICATION</scope>
</reference>
<proteinExistence type="predicted"/>
<keyword evidence="2" id="KW-1185">Reference proteome</keyword>
<dbReference type="WBParaSite" id="Gr19_v10_g8767.t1">
    <property type="protein sequence ID" value="Gr19_v10_g8767.t1"/>
    <property type="gene ID" value="Gr19_v10_g8767"/>
</dbReference>
<dbReference type="InterPro" id="IPR040008">
    <property type="entry name" value="Ribosomal_mL46"/>
</dbReference>
<sequence length="293" mass="34179">MQKLLFDCFRARSSTVRVFFSTNVRLDPAKWRVEVALLVYRPPIIAAPMTEVERQFSNVCELADYSTSYKCDFELQLEKDAKLLEKRKQLEIEGRDLSALDEQISVSSIQLKDDWFEKSEELIKQYKFDSPQTNEEEEKNPKAFGRMRHRKLALLVKQRFPDAPTSDYVSPWILPRLVRSGDDSLRQTAEKCIIELFPTFDQMPIGFQVLGNAPISHFVQRYSNAMQKRLGFDGSVMFFFPVLIHNKRTNPISMVDLSSDIVADYQWCTREELNVLGHKQLHEYKSFSFALIE</sequence>
<dbReference type="Proteomes" id="UP000887572">
    <property type="component" value="Unplaced"/>
</dbReference>
<dbReference type="PANTHER" id="PTHR13124:SF12">
    <property type="entry name" value="LARGE RIBOSOMAL SUBUNIT PROTEIN ML46"/>
    <property type="match status" value="1"/>
</dbReference>
<dbReference type="PANTHER" id="PTHR13124">
    <property type="entry name" value="39S RIBOSOMAL PROTEIN L46, MITOCHONDRIAL PRECURSOR-RELATED"/>
    <property type="match status" value="1"/>
</dbReference>
<dbReference type="Gene3D" id="3.90.79.10">
    <property type="entry name" value="Nucleoside Triphosphate Pyrophosphohydrolase"/>
    <property type="match status" value="1"/>
</dbReference>
<evidence type="ECO:0000313" key="2">
    <source>
        <dbReference type="Proteomes" id="UP000887572"/>
    </source>
</evidence>
<organism evidence="2 3">
    <name type="scientific">Globodera rostochiensis</name>
    <name type="common">Golden nematode worm</name>
    <name type="synonym">Heterodera rostochiensis</name>
    <dbReference type="NCBI Taxonomy" id="31243"/>
    <lineage>
        <taxon>Eukaryota</taxon>
        <taxon>Metazoa</taxon>
        <taxon>Ecdysozoa</taxon>
        <taxon>Nematoda</taxon>
        <taxon>Chromadorea</taxon>
        <taxon>Rhabditida</taxon>
        <taxon>Tylenchina</taxon>
        <taxon>Tylenchomorpha</taxon>
        <taxon>Tylenchoidea</taxon>
        <taxon>Heteroderidae</taxon>
        <taxon>Heteroderinae</taxon>
        <taxon>Globodera</taxon>
    </lineage>
</organism>
<name>A0A914IAD5_GLORO</name>
<dbReference type="InterPro" id="IPR021757">
    <property type="entry name" value="Ribosomal_mL46_N"/>
</dbReference>
<dbReference type="AlphaFoldDB" id="A0A914IAD5"/>
<dbReference type="GO" id="GO:0005762">
    <property type="term" value="C:mitochondrial large ribosomal subunit"/>
    <property type="evidence" value="ECO:0007669"/>
    <property type="project" value="TreeGrafter"/>
</dbReference>
<protein>
    <submittedName>
        <fullName evidence="3">Large ribosomal subunit protein mL46</fullName>
    </submittedName>
</protein>
<evidence type="ECO:0000259" key="1">
    <source>
        <dbReference type="Pfam" id="PF11788"/>
    </source>
</evidence>
<feature type="domain" description="Large ribosomal subunit protein mL46 N-terminal" evidence="1">
    <location>
        <begin position="31"/>
        <end position="138"/>
    </location>
</feature>
<accession>A0A914IAD5</accession>